<dbReference type="HAMAP" id="MF_04133">
    <property type="entry name" value="CAPSID_LAMBDA"/>
    <property type="match status" value="1"/>
</dbReference>
<evidence type="ECO:0000313" key="2">
    <source>
        <dbReference type="Proteomes" id="UP000509782"/>
    </source>
</evidence>
<gene>
    <name evidence="1" type="ORF">FOC81_18055</name>
</gene>
<accession>A0A6N0JN65</accession>
<organism evidence="1 2">
    <name type="scientific">Achromobacter denitrificans</name>
    <name type="common">Alcaligenes denitrificans</name>
    <dbReference type="NCBI Taxonomy" id="32002"/>
    <lineage>
        <taxon>Bacteria</taxon>
        <taxon>Pseudomonadati</taxon>
        <taxon>Pseudomonadota</taxon>
        <taxon>Betaproteobacteria</taxon>
        <taxon>Burkholderiales</taxon>
        <taxon>Alcaligenaceae</taxon>
        <taxon>Achromobacter</taxon>
    </lineage>
</organism>
<dbReference type="Proteomes" id="UP000509782">
    <property type="component" value="Chromosome"/>
</dbReference>
<protein>
    <submittedName>
        <fullName evidence="1">Major capsid protein</fullName>
    </submittedName>
</protein>
<sequence>MPSNLVYSTIDLIQVVPNLKTAQSFLLDRFFPNIITSDSEEVAIDVDIGKRRMAPFVSPLVEGKLVEQRRFQTNTFKPAYIKDKRAPDLLKPVRRMIGERIGGDLKGIEREMANLEAEMTDQVDILTRRLEWMAASALRLGQVTIEGEGFETVIVDFGRASDLTVALTSNRKWTAANIAAGTASPTRDIETWATRILKRSGATTSDLVFTPSSWAGFILDPALKGAIVLPAQASFGNVINPGAEVKQGAVYKGKWGQFDLWLYNDWFVDENDTERPMLYDGDVIMSGPNLQGTRAFGQIMDPAFNYQSLPFAPKTWVQEDPAQRLLMMQSSPIVIPSRVNACLSANVCDPAVE</sequence>
<reference evidence="1 2" key="1">
    <citation type="submission" date="2020-05" db="EMBL/GenBank/DDBJ databases">
        <title>FDA dAtabase for Regulatory Grade micrObial Sequences (FDA-ARGOS): Supporting development and validation of Infectious Disease Dx tests.</title>
        <authorList>
            <person name="Sproer C."/>
            <person name="Gronow S."/>
            <person name="Severitt S."/>
            <person name="Schroder I."/>
            <person name="Tallon L."/>
            <person name="Sadzewicz L."/>
            <person name="Zhao X."/>
            <person name="Vavikolanu K."/>
            <person name="Mehta A."/>
            <person name="Aluvathingal J."/>
            <person name="Nadendla S."/>
            <person name="Myers T."/>
            <person name="Yan Y."/>
            <person name="Sichtig H."/>
        </authorList>
    </citation>
    <scope>NUCLEOTIDE SEQUENCE [LARGE SCALE GENOMIC DNA]</scope>
    <source>
        <strain evidence="1 2">FDAARGOS_787</strain>
    </source>
</reference>
<dbReference type="EMBL" id="CP054569">
    <property type="protein sequence ID" value="QKQ48494.1"/>
    <property type="molecule type" value="Genomic_DNA"/>
</dbReference>
<dbReference type="GeneID" id="75275791"/>
<evidence type="ECO:0000313" key="1">
    <source>
        <dbReference type="EMBL" id="QKQ48494.1"/>
    </source>
</evidence>
<dbReference type="Gene3D" id="3.15.30.10">
    <property type="entry name" value="putative capsid protein of prophage domain like"/>
    <property type="match status" value="1"/>
</dbReference>
<dbReference type="Gene3D" id="3.30.1930.10">
    <property type="entry name" value="capsid protein of prophage domain"/>
    <property type="match status" value="1"/>
</dbReference>
<proteinExistence type="inferred from homology"/>
<dbReference type="Pfam" id="PF03864">
    <property type="entry name" value="Phage_cap_E"/>
    <property type="match status" value="1"/>
</dbReference>
<dbReference type="AlphaFoldDB" id="A0A6N0JN65"/>
<dbReference type="InterPro" id="IPR005564">
    <property type="entry name" value="Major_capsid_GpE"/>
</dbReference>
<name>A0A6N0JN65_ACHDE</name>
<dbReference type="RefSeq" id="WP_054481018.1">
    <property type="nucleotide sequence ID" value="NZ_CP036344.1"/>
</dbReference>